<dbReference type="NCBIfam" id="TIGR00442">
    <property type="entry name" value="hisS"/>
    <property type="match status" value="1"/>
</dbReference>
<evidence type="ECO:0000313" key="15">
    <source>
        <dbReference type="Proteomes" id="UP000005275"/>
    </source>
</evidence>
<comment type="subcellular location">
    <subcellularLocation>
        <location evidence="1 11">Cytoplasm</location>
    </subcellularLocation>
</comment>
<keyword evidence="8 11" id="KW-0648">Protein biosynthesis</keyword>
<dbReference type="HAMAP" id="MF_00127">
    <property type="entry name" value="His_tRNA_synth"/>
    <property type="match status" value="1"/>
</dbReference>
<evidence type="ECO:0000256" key="9">
    <source>
        <dbReference type="ARBA" id="ARBA00023146"/>
    </source>
</evidence>
<proteinExistence type="inferred from homology"/>
<evidence type="ECO:0000259" key="13">
    <source>
        <dbReference type="PROSITE" id="PS50862"/>
    </source>
</evidence>
<keyword evidence="6 11" id="KW-0547">Nucleotide-binding</keyword>
<reference evidence="14 15" key="1">
    <citation type="submission" date="2013-12" db="EMBL/GenBank/DDBJ databases">
        <authorList>
            <consortium name="DOE Joint Genome Institute"/>
            <person name="Bryant D.A."/>
            <person name="Huntemann M."/>
            <person name="Han J."/>
            <person name="Chen A."/>
            <person name="Kyrpides N."/>
            <person name="Mavromatis K."/>
            <person name="Markowitz V."/>
            <person name="Palaniappan K."/>
            <person name="Ivanova N."/>
            <person name="Schaumberg A."/>
            <person name="Pati A."/>
            <person name="Liolios K."/>
            <person name="Nordberg H.P."/>
            <person name="Cantor M.N."/>
            <person name="Hua S.X."/>
            <person name="Woyke T."/>
        </authorList>
    </citation>
    <scope>NUCLEOTIDE SEQUENCE [LARGE SCALE GENOMIC DNA]</scope>
    <source>
        <strain evidence="14 15">984</strain>
    </source>
</reference>
<dbReference type="CDD" id="cd00773">
    <property type="entry name" value="HisRS-like_core"/>
    <property type="match status" value="1"/>
</dbReference>
<keyword evidence="5 11" id="KW-0436">Ligase</keyword>
<organism evidence="14 15">
    <name type="scientific">Marichromatium purpuratum 984</name>
    <dbReference type="NCBI Taxonomy" id="765910"/>
    <lineage>
        <taxon>Bacteria</taxon>
        <taxon>Pseudomonadati</taxon>
        <taxon>Pseudomonadota</taxon>
        <taxon>Gammaproteobacteria</taxon>
        <taxon>Chromatiales</taxon>
        <taxon>Chromatiaceae</taxon>
        <taxon>Marichromatium</taxon>
    </lineage>
</organism>
<evidence type="ECO:0000256" key="7">
    <source>
        <dbReference type="ARBA" id="ARBA00022840"/>
    </source>
</evidence>
<feature type="binding site" evidence="12">
    <location>
        <position position="257"/>
    </location>
    <ligand>
        <name>L-histidine</name>
        <dbReference type="ChEBI" id="CHEBI:57595"/>
    </ligand>
</feature>
<dbReference type="InterPro" id="IPR033656">
    <property type="entry name" value="HisRS_anticodon"/>
</dbReference>
<feature type="binding site" evidence="12">
    <location>
        <position position="112"/>
    </location>
    <ligand>
        <name>L-histidine</name>
        <dbReference type="ChEBI" id="CHEBI:57595"/>
    </ligand>
</feature>
<keyword evidence="9 11" id="KW-0030">Aminoacyl-tRNA synthetase</keyword>
<dbReference type="HOGENOM" id="CLU_025113_1_1_6"/>
<accession>W0E605</accession>
<protein>
    <recommendedName>
        <fullName evidence="11">Histidine--tRNA ligase</fullName>
        <ecNumber evidence="11">6.1.1.21</ecNumber>
    </recommendedName>
    <alternativeName>
        <fullName evidence="11">Histidyl-tRNA synthetase</fullName>
        <shortName evidence="11">HisRS</shortName>
    </alternativeName>
</protein>
<dbReference type="Gene3D" id="3.30.930.10">
    <property type="entry name" value="Bira Bifunctional Protein, Domain 2"/>
    <property type="match status" value="1"/>
</dbReference>
<dbReference type="AlphaFoldDB" id="W0E605"/>
<dbReference type="InterPro" id="IPR045864">
    <property type="entry name" value="aa-tRNA-synth_II/BPL/LPL"/>
</dbReference>
<keyword evidence="4 11" id="KW-0963">Cytoplasm</keyword>
<dbReference type="GO" id="GO:0005524">
    <property type="term" value="F:ATP binding"/>
    <property type="evidence" value="ECO:0007669"/>
    <property type="project" value="UniProtKB-UniRule"/>
</dbReference>
<feature type="binding site" evidence="12">
    <location>
        <position position="130"/>
    </location>
    <ligand>
        <name>L-histidine</name>
        <dbReference type="ChEBI" id="CHEBI:57595"/>
    </ligand>
</feature>
<dbReference type="Pfam" id="PF03129">
    <property type="entry name" value="HGTP_anticodon"/>
    <property type="match status" value="1"/>
</dbReference>
<dbReference type="GO" id="GO:0004821">
    <property type="term" value="F:histidine-tRNA ligase activity"/>
    <property type="evidence" value="ECO:0007669"/>
    <property type="project" value="UniProtKB-UniRule"/>
</dbReference>
<evidence type="ECO:0000256" key="6">
    <source>
        <dbReference type="ARBA" id="ARBA00022741"/>
    </source>
</evidence>
<dbReference type="PANTHER" id="PTHR43707">
    <property type="entry name" value="HISTIDYL-TRNA SYNTHETASE"/>
    <property type="match status" value="1"/>
</dbReference>
<evidence type="ECO:0000256" key="1">
    <source>
        <dbReference type="ARBA" id="ARBA00004496"/>
    </source>
</evidence>
<dbReference type="InterPro" id="IPR015807">
    <property type="entry name" value="His-tRNA-ligase"/>
</dbReference>
<evidence type="ECO:0000256" key="5">
    <source>
        <dbReference type="ARBA" id="ARBA00022598"/>
    </source>
</evidence>
<dbReference type="Pfam" id="PF13393">
    <property type="entry name" value="tRNA-synt_His"/>
    <property type="match status" value="1"/>
</dbReference>
<dbReference type="PANTHER" id="PTHR43707:SF1">
    <property type="entry name" value="HISTIDINE--TRNA LIGASE, MITOCHONDRIAL-RELATED"/>
    <property type="match status" value="1"/>
</dbReference>
<comment type="subunit">
    <text evidence="3 11">Homodimer.</text>
</comment>
<evidence type="ECO:0000256" key="11">
    <source>
        <dbReference type="HAMAP-Rule" id="MF_00127"/>
    </source>
</evidence>
<feature type="domain" description="Aminoacyl-transfer RNA synthetases class-II family profile" evidence="13">
    <location>
        <begin position="1"/>
        <end position="323"/>
    </location>
</feature>
<evidence type="ECO:0000256" key="4">
    <source>
        <dbReference type="ARBA" id="ARBA00022490"/>
    </source>
</evidence>
<dbReference type="PIRSF" id="PIRSF001549">
    <property type="entry name" value="His-tRNA_synth"/>
    <property type="match status" value="1"/>
</dbReference>
<dbReference type="FunFam" id="3.30.930.10:FF:000005">
    <property type="entry name" value="Histidine--tRNA ligase"/>
    <property type="match status" value="1"/>
</dbReference>
<feature type="binding site" evidence="12">
    <location>
        <begin position="261"/>
        <end position="262"/>
    </location>
    <ligand>
        <name>L-histidine</name>
        <dbReference type="ChEBI" id="CHEBI:57595"/>
    </ligand>
</feature>
<dbReference type="GO" id="GO:0006427">
    <property type="term" value="P:histidyl-tRNA aminoacylation"/>
    <property type="evidence" value="ECO:0007669"/>
    <property type="project" value="UniProtKB-UniRule"/>
</dbReference>
<evidence type="ECO:0000256" key="12">
    <source>
        <dbReference type="PIRSR" id="PIRSR001549-1"/>
    </source>
</evidence>
<keyword evidence="7 11" id="KW-0067">ATP-binding</keyword>
<dbReference type="InterPro" id="IPR004516">
    <property type="entry name" value="HisRS/HisZ"/>
</dbReference>
<dbReference type="KEGG" id="mpur:MARPU_12915"/>
<comment type="similarity">
    <text evidence="2 11">Belongs to the class-II aminoacyl-tRNA synthetase family.</text>
</comment>
<feature type="binding site" evidence="12">
    <location>
        <begin position="83"/>
        <end position="85"/>
    </location>
    <ligand>
        <name>L-histidine</name>
        <dbReference type="ChEBI" id="CHEBI:57595"/>
    </ligand>
</feature>
<dbReference type="STRING" id="765910.MARPU_12915"/>
<evidence type="ECO:0000256" key="2">
    <source>
        <dbReference type="ARBA" id="ARBA00008226"/>
    </source>
</evidence>
<dbReference type="RefSeq" id="WP_005221606.1">
    <property type="nucleotide sequence ID" value="NZ_CP007031.1"/>
</dbReference>
<dbReference type="Gene3D" id="3.40.50.800">
    <property type="entry name" value="Anticodon-binding domain"/>
    <property type="match status" value="1"/>
</dbReference>
<comment type="catalytic activity">
    <reaction evidence="10 11">
        <text>tRNA(His) + L-histidine + ATP = L-histidyl-tRNA(His) + AMP + diphosphate + H(+)</text>
        <dbReference type="Rhea" id="RHEA:17313"/>
        <dbReference type="Rhea" id="RHEA-COMP:9665"/>
        <dbReference type="Rhea" id="RHEA-COMP:9689"/>
        <dbReference type="ChEBI" id="CHEBI:15378"/>
        <dbReference type="ChEBI" id="CHEBI:30616"/>
        <dbReference type="ChEBI" id="CHEBI:33019"/>
        <dbReference type="ChEBI" id="CHEBI:57595"/>
        <dbReference type="ChEBI" id="CHEBI:78442"/>
        <dbReference type="ChEBI" id="CHEBI:78527"/>
        <dbReference type="ChEBI" id="CHEBI:456215"/>
        <dbReference type="EC" id="6.1.1.21"/>
    </reaction>
</comment>
<evidence type="ECO:0000256" key="10">
    <source>
        <dbReference type="ARBA" id="ARBA00047639"/>
    </source>
</evidence>
<dbReference type="EMBL" id="CP007031">
    <property type="protein sequence ID" value="AHF04644.1"/>
    <property type="molecule type" value="Genomic_DNA"/>
</dbReference>
<name>W0E605_MARPU</name>
<dbReference type="SUPFAM" id="SSF52954">
    <property type="entry name" value="Class II aaRS ABD-related"/>
    <property type="match status" value="1"/>
</dbReference>
<feature type="binding site" evidence="12">
    <location>
        <position position="126"/>
    </location>
    <ligand>
        <name>L-histidine</name>
        <dbReference type="ChEBI" id="CHEBI:57595"/>
    </ligand>
</feature>
<evidence type="ECO:0000256" key="3">
    <source>
        <dbReference type="ARBA" id="ARBA00011738"/>
    </source>
</evidence>
<dbReference type="InterPro" id="IPR006195">
    <property type="entry name" value="aa-tRNA-synth_II"/>
</dbReference>
<dbReference type="GO" id="GO:0005737">
    <property type="term" value="C:cytoplasm"/>
    <property type="evidence" value="ECO:0007669"/>
    <property type="project" value="UniProtKB-SubCell"/>
</dbReference>
<dbReference type="eggNOG" id="COG0124">
    <property type="taxonomic scope" value="Bacteria"/>
</dbReference>
<evidence type="ECO:0000313" key="14">
    <source>
        <dbReference type="EMBL" id="AHF04644.1"/>
    </source>
</evidence>
<evidence type="ECO:0000256" key="8">
    <source>
        <dbReference type="ARBA" id="ARBA00022917"/>
    </source>
</evidence>
<sequence>MSKKIQAIRGMHDILPDRIPTWHRLEDTARRVLEGYGYSEIRTPVVEVTDLFKRSIGEVTDIVEKEMYTFPDRNDDSLSLRPEGTASCVRAAIEHGLLMQPQRLWYRGPMFRYERPQRGRYRQFHQIGVEVFGLEGPDIDLELMLMTARLWRELGLEGFRLEINSLGDAEERAAYRAELIAYLEAHVEQLDEDSCKRLHSNPLRVLDSKHPQTREIVAGAPSLLDHLGATSRAHLDHIRAGLERAGVDYQVNPRLVRGLDYYNRTVFEWITDELGAQGTVCAGGRYDGLVAQLGGRPTTAVGFAMGIERLVELLELSGAQDDPGIDAYLVALGERAQQEAPVLAERLRDTLPELRLVVHAGGGSFKSQFKRADKSGARYALILGEDEAERGVVGVKALREQIEQRELDFTALAALLAGTPA</sequence>
<dbReference type="CDD" id="cd00859">
    <property type="entry name" value="HisRS_anticodon"/>
    <property type="match status" value="1"/>
</dbReference>
<dbReference type="EC" id="6.1.1.21" evidence="11"/>
<dbReference type="SUPFAM" id="SSF55681">
    <property type="entry name" value="Class II aaRS and biotin synthetases"/>
    <property type="match status" value="1"/>
</dbReference>
<dbReference type="InterPro" id="IPR036621">
    <property type="entry name" value="Anticodon-bd_dom_sf"/>
</dbReference>
<dbReference type="PROSITE" id="PS50862">
    <property type="entry name" value="AA_TRNA_LIGASE_II"/>
    <property type="match status" value="1"/>
</dbReference>
<keyword evidence="15" id="KW-1185">Reference proteome</keyword>
<dbReference type="InterPro" id="IPR041715">
    <property type="entry name" value="HisRS-like_core"/>
</dbReference>
<dbReference type="InterPro" id="IPR004154">
    <property type="entry name" value="Anticodon-bd"/>
</dbReference>
<dbReference type="OrthoDB" id="9800814at2"/>
<dbReference type="Proteomes" id="UP000005275">
    <property type="component" value="Chromosome"/>
</dbReference>
<gene>
    <name evidence="11 14" type="primary">hisS</name>
    <name evidence="14" type="ORF">MARPU_12915</name>
</gene>